<dbReference type="PROSITE" id="PS50893">
    <property type="entry name" value="ABC_TRANSPORTER_2"/>
    <property type="match status" value="2"/>
</dbReference>
<keyword evidence="3" id="KW-0175">Coiled coil</keyword>
<dbReference type="Gene3D" id="3.40.50.300">
    <property type="entry name" value="P-loop containing nucleotide triphosphate hydrolases"/>
    <property type="match status" value="2"/>
</dbReference>
<evidence type="ECO:0000313" key="5">
    <source>
        <dbReference type="EMBL" id="CAB4805187.1"/>
    </source>
</evidence>
<protein>
    <submittedName>
        <fullName evidence="5">Unannotated protein</fullName>
    </submittedName>
</protein>
<accession>A0A6J6YI18</accession>
<evidence type="ECO:0000256" key="2">
    <source>
        <dbReference type="ARBA" id="ARBA00022840"/>
    </source>
</evidence>
<feature type="coiled-coil region" evidence="3">
    <location>
        <begin position="529"/>
        <end position="588"/>
    </location>
</feature>
<evidence type="ECO:0000259" key="4">
    <source>
        <dbReference type="PROSITE" id="PS50893"/>
    </source>
</evidence>
<evidence type="ECO:0000256" key="1">
    <source>
        <dbReference type="ARBA" id="ARBA00022741"/>
    </source>
</evidence>
<dbReference type="GO" id="GO:0016887">
    <property type="term" value="F:ATP hydrolysis activity"/>
    <property type="evidence" value="ECO:0007669"/>
    <property type="project" value="InterPro"/>
</dbReference>
<dbReference type="PROSITE" id="PS00211">
    <property type="entry name" value="ABC_TRANSPORTER_1"/>
    <property type="match status" value="1"/>
</dbReference>
<dbReference type="PANTHER" id="PTHR42855:SF1">
    <property type="entry name" value="ABC TRANSPORTER DOMAIN-CONTAINING PROTEIN"/>
    <property type="match status" value="1"/>
</dbReference>
<dbReference type="EMBL" id="CAFAAJ010000067">
    <property type="protein sequence ID" value="CAB4805187.1"/>
    <property type="molecule type" value="Genomic_DNA"/>
</dbReference>
<dbReference type="InterPro" id="IPR027417">
    <property type="entry name" value="P-loop_NTPase"/>
</dbReference>
<sequence length="603" mass="64048">MILIDAESISVSRPNRPLLSNVSLTVSDGDRIGVVGLNGTGKSTLLRILAGTGSPDSGVVRFGRGTRVGVLDQEPELPPGTVLDAVGGGWQGEAALDRLGMTGLRDADTRELSGGQRKRTALAHLLHQEWEVLILDEPTNHLDLDAISYLEDQLASFRGGLVLVTHDRHVLDWVTNKVLELDRGAGYLHAPRGVHGGSGYAAYLSGREAREDAAEVAEQKRRNLARTELAWLRRGAPARTTKNKARVDSATELVNRKVQAAAREGDLGLSMGTSRLGSKGVEFDGVSFAWPDTSAPVLTGVSLLLEPGDRIGLVGANGVGKSTLLDLLAGRLSPSGGRIDRGATVRIGYYDQLGATLDDSMRVREAVAGPTKAAPTLEDVKLMERFWFDGDAQFALIGQLSGGERRRLQLLLTLVSQPNLLLLDEPTNDLDLDTLRALEDFLEDWPGIVVVASHDRVFLDRVVEDIVAVEHSGIRGVRGGVTGWLAERAASKSTPAPMTSTKAASAKAIPTVTSAPKGARKPGRSPSTLRRLIGEAERTLAKATELRDRLAANLADLAGRDGSDHTRLTALSTQLAGAEAAVAAAEESWLALADEAEAGGLTV</sequence>
<dbReference type="InterPro" id="IPR003439">
    <property type="entry name" value="ABC_transporter-like_ATP-bd"/>
</dbReference>
<evidence type="ECO:0000256" key="3">
    <source>
        <dbReference type="SAM" id="Coils"/>
    </source>
</evidence>
<dbReference type="AlphaFoldDB" id="A0A6J6YI18"/>
<feature type="domain" description="ABC transporter" evidence="4">
    <location>
        <begin position="4"/>
        <end position="208"/>
    </location>
</feature>
<dbReference type="GO" id="GO:0005524">
    <property type="term" value="F:ATP binding"/>
    <property type="evidence" value="ECO:0007669"/>
    <property type="project" value="UniProtKB-KW"/>
</dbReference>
<feature type="domain" description="ABC transporter" evidence="4">
    <location>
        <begin position="281"/>
        <end position="497"/>
    </location>
</feature>
<dbReference type="InterPro" id="IPR017871">
    <property type="entry name" value="ABC_transporter-like_CS"/>
</dbReference>
<keyword evidence="2" id="KW-0067">ATP-binding</keyword>
<keyword evidence="1" id="KW-0547">Nucleotide-binding</keyword>
<dbReference type="SUPFAM" id="SSF52540">
    <property type="entry name" value="P-loop containing nucleoside triphosphate hydrolases"/>
    <property type="match status" value="2"/>
</dbReference>
<reference evidence="5" key="1">
    <citation type="submission" date="2020-05" db="EMBL/GenBank/DDBJ databases">
        <authorList>
            <person name="Chiriac C."/>
            <person name="Salcher M."/>
            <person name="Ghai R."/>
            <person name="Kavagutti S V."/>
        </authorList>
    </citation>
    <scope>NUCLEOTIDE SEQUENCE</scope>
</reference>
<dbReference type="SMART" id="SM00382">
    <property type="entry name" value="AAA"/>
    <property type="match status" value="2"/>
</dbReference>
<dbReference type="Pfam" id="PF00005">
    <property type="entry name" value="ABC_tran"/>
    <property type="match status" value="2"/>
</dbReference>
<dbReference type="PANTHER" id="PTHR42855">
    <property type="entry name" value="ABC TRANSPORTER ATP-BINDING SUBUNIT"/>
    <property type="match status" value="1"/>
</dbReference>
<dbReference type="CDD" id="cd03221">
    <property type="entry name" value="ABCF_EF-3"/>
    <property type="match status" value="2"/>
</dbReference>
<proteinExistence type="predicted"/>
<dbReference type="InterPro" id="IPR003593">
    <property type="entry name" value="AAA+_ATPase"/>
</dbReference>
<gene>
    <name evidence="5" type="ORF">UFOPK3001_01199</name>
</gene>
<name>A0A6J6YI18_9ZZZZ</name>
<organism evidence="5">
    <name type="scientific">freshwater metagenome</name>
    <dbReference type="NCBI Taxonomy" id="449393"/>
    <lineage>
        <taxon>unclassified sequences</taxon>
        <taxon>metagenomes</taxon>
        <taxon>ecological metagenomes</taxon>
    </lineage>
</organism>
<dbReference type="InterPro" id="IPR051309">
    <property type="entry name" value="ABCF_ATPase"/>
</dbReference>